<accession>A4U235</accession>
<gene>
    <name evidence="3" type="ORF">MGR_2694</name>
</gene>
<reference evidence="3" key="1">
    <citation type="journal article" date="2007" name="J. Bacteriol.">
        <title>Comparative genome analysis of four magnetotactic bacteria reveals a complex set of group-specific genes implicated in magnetosome biomineralization and function.</title>
        <authorList>
            <person name="Richter M."/>
            <person name="Kube M."/>
            <person name="Bazylinski D.A."/>
            <person name="Lombardot T."/>
            <person name="Gloeckner F.O."/>
            <person name="Reinhardt R."/>
            <person name="Schueler D."/>
        </authorList>
    </citation>
    <scope>NUCLEOTIDE SEQUENCE</scope>
    <source>
        <strain evidence="3">MSR-1</strain>
    </source>
</reference>
<proteinExistence type="predicted"/>
<name>A4U235_9PROT</name>
<dbReference type="GO" id="GO:0003677">
    <property type="term" value="F:DNA binding"/>
    <property type="evidence" value="ECO:0007669"/>
    <property type="project" value="UniProtKB-KW"/>
</dbReference>
<dbReference type="SUPFAM" id="SSF56349">
    <property type="entry name" value="DNA breaking-rejoining enzymes"/>
    <property type="match status" value="1"/>
</dbReference>
<evidence type="ECO:0000256" key="1">
    <source>
        <dbReference type="ARBA" id="ARBA00023125"/>
    </source>
</evidence>
<protein>
    <submittedName>
        <fullName evidence="3">Integrase</fullName>
    </submittedName>
</protein>
<dbReference type="InterPro" id="IPR010998">
    <property type="entry name" value="Integrase_recombinase_N"/>
</dbReference>
<feature type="region of interest" description="Disordered" evidence="2">
    <location>
        <begin position="354"/>
        <end position="417"/>
    </location>
</feature>
<sequence>MGNVVHILDGAVALYRREYMGTQTWTARYKIRNMKGYVTKATGKRDLEEAKDVAREKHAELTADFRRGIPIRSRTFKLAVNAYLDDLQTAVLTNRATERTMKDNKAVINRYLLPYFESKAIDAIRQEQIEAYKLWRLTYWTEGPGAKDTSREYMRGGKLVKAKRPQKTQTQRSGEIFILKAIFNSARKRGWVKRDQIPDIEDDQRKTDRRPAFTEAEWKRTDASVKSLEVQIFLSGDAGHPHVLSSGGVADAGVGFDPLLELAVGELLLGLDQRLASDARSLQHGLGMLDDHVLLLVDAPSQGVEGADGDSVHGLVSSCGFLARGPGKWVVTGVDAGLAERDFLAAGGLYRQSRKDGSRLGNRRWRRERPGAGRLPQNTSRLTITASTSPTKRQSPMNDRKSSDMARLSVPDPHDGLARHAMLPRHLGHALAHAQLLADGCCGLVIGGLGASQALAFLAGTGKARVRPLYQDVPLHLSHGGKGGQDQLTSGRG</sequence>
<dbReference type="Gene3D" id="1.10.150.130">
    <property type="match status" value="1"/>
</dbReference>
<evidence type="ECO:0000313" key="3">
    <source>
        <dbReference type="EMBL" id="CAM76942.1"/>
    </source>
</evidence>
<feature type="region of interest" description="Disordered" evidence="2">
    <location>
        <begin position="474"/>
        <end position="493"/>
    </location>
</feature>
<evidence type="ECO:0000256" key="2">
    <source>
        <dbReference type="SAM" id="MobiDB-lite"/>
    </source>
</evidence>
<keyword evidence="1" id="KW-0238">DNA-binding</keyword>
<feature type="compositionally biased region" description="Polar residues" evidence="2">
    <location>
        <begin position="376"/>
        <end position="397"/>
    </location>
</feature>
<dbReference type="InterPro" id="IPR011010">
    <property type="entry name" value="DNA_brk_join_enz"/>
</dbReference>
<dbReference type="EMBL" id="CU459003">
    <property type="protein sequence ID" value="CAM76942.1"/>
    <property type="molecule type" value="Genomic_DNA"/>
</dbReference>
<organism evidence="3">
    <name type="scientific">Magnetospirillum gryphiswaldense</name>
    <dbReference type="NCBI Taxonomy" id="55518"/>
    <lineage>
        <taxon>Bacteria</taxon>
        <taxon>Pseudomonadati</taxon>
        <taxon>Pseudomonadota</taxon>
        <taxon>Alphaproteobacteria</taxon>
        <taxon>Rhodospirillales</taxon>
        <taxon>Rhodospirillaceae</taxon>
        <taxon>Magnetospirillum</taxon>
    </lineage>
</organism>
<dbReference type="AlphaFoldDB" id="A4U235"/>